<organism evidence="2 3">
    <name type="scientific">Pseudomonas peli</name>
    <dbReference type="NCBI Taxonomy" id="592361"/>
    <lineage>
        <taxon>Bacteria</taxon>
        <taxon>Pseudomonadati</taxon>
        <taxon>Pseudomonadota</taxon>
        <taxon>Gammaproteobacteria</taxon>
        <taxon>Pseudomonadales</taxon>
        <taxon>Pseudomonadaceae</taxon>
        <taxon>Pseudomonas</taxon>
    </lineage>
</organism>
<name>A0AB37ZB76_9PSED</name>
<feature type="compositionally biased region" description="Polar residues" evidence="1">
    <location>
        <begin position="113"/>
        <end position="129"/>
    </location>
</feature>
<evidence type="ECO:0000313" key="2">
    <source>
        <dbReference type="EMBL" id="SCW81855.1"/>
    </source>
</evidence>
<feature type="region of interest" description="Disordered" evidence="1">
    <location>
        <begin position="105"/>
        <end position="129"/>
    </location>
</feature>
<dbReference type="AlphaFoldDB" id="A0AB37ZB76"/>
<accession>A0AB37ZB76</accession>
<comment type="caution">
    <text evidence="2">The sequence shown here is derived from an EMBL/GenBank/DDBJ whole genome shotgun (WGS) entry which is preliminary data.</text>
</comment>
<dbReference type="Proteomes" id="UP000242418">
    <property type="component" value="Unassembled WGS sequence"/>
</dbReference>
<dbReference type="EMBL" id="FMTL01000004">
    <property type="protein sequence ID" value="SCW81855.1"/>
    <property type="molecule type" value="Genomic_DNA"/>
</dbReference>
<evidence type="ECO:0000313" key="3">
    <source>
        <dbReference type="Proteomes" id="UP000242418"/>
    </source>
</evidence>
<dbReference type="RefSeq" id="WP_090255315.1">
    <property type="nucleotide sequence ID" value="NZ_FMTL01000004.1"/>
</dbReference>
<protein>
    <submittedName>
        <fullName evidence="2">Uncharacterized protein</fullName>
    </submittedName>
</protein>
<proteinExistence type="predicted"/>
<gene>
    <name evidence="2" type="ORF">SAMN05216370_3716</name>
</gene>
<sequence>MSSPCLSPDAATAISYIGKTALMELRWDDEPESMFQVMHIVGVVLPMEGICDHACFMAVYYGTSDPYPERVFFHEIRNIWAMQHRDRHGSGNVLGCIAHPNSAESGAALPARRNSSTVPSNGSTGAAHP</sequence>
<reference evidence="2 3" key="1">
    <citation type="submission" date="2016-10" db="EMBL/GenBank/DDBJ databases">
        <authorList>
            <person name="Varghese N."/>
            <person name="Submissions S."/>
        </authorList>
    </citation>
    <scope>NUCLEOTIDE SEQUENCE [LARGE SCALE GENOMIC DNA]</scope>
    <source>
        <strain evidence="2 3">DSM 17833</strain>
    </source>
</reference>
<evidence type="ECO:0000256" key="1">
    <source>
        <dbReference type="SAM" id="MobiDB-lite"/>
    </source>
</evidence>
<keyword evidence="3" id="KW-1185">Reference proteome</keyword>